<gene>
    <name evidence="2" type="ORF">EFB08_15425</name>
</gene>
<proteinExistence type="predicted"/>
<comment type="caution">
    <text evidence="2">The sequence shown here is derived from an EMBL/GenBank/DDBJ whole genome shotgun (WGS) entry which is preliminary data.</text>
</comment>
<dbReference type="EMBL" id="RJJD01000008">
    <property type="protein sequence ID" value="RNI26200.1"/>
    <property type="molecule type" value="Genomic_DNA"/>
</dbReference>
<evidence type="ECO:0000313" key="3">
    <source>
        <dbReference type="Proteomes" id="UP000272117"/>
    </source>
</evidence>
<protein>
    <submittedName>
        <fullName evidence="2">Uncharacterized protein</fullName>
    </submittedName>
</protein>
<dbReference type="Proteomes" id="UP000272117">
    <property type="component" value="Unassembled WGS sequence"/>
</dbReference>
<evidence type="ECO:0000256" key="1">
    <source>
        <dbReference type="SAM" id="Phobius"/>
    </source>
</evidence>
<name>A0A3M9MKX8_9BACT</name>
<keyword evidence="1" id="KW-1133">Transmembrane helix</keyword>
<accession>A0A3M9MKX8</accession>
<keyword evidence="3" id="KW-1185">Reference proteome</keyword>
<keyword evidence="1" id="KW-0812">Transmembrane</keyword>
<sequence length="126" mass="13968">MGLFLGKQAQNDLQKIKYLHLMTSPLHAPVPTLSLKEKLIIIGKALLLGLVIYTVIDLYVPLKRLLSGDGITFAEALSYIETHKKLHIIALITFFMARSSIKKRNKALQEAQVSLVEPAEGATTDK</sequence>
<dbReference type="AlphaFoldDB" id="A0A3M9MKX8"/>
<organism evidence="2 3">
    <name type="scientific">Rufibacter latericius</name>
    <dbReference type="NCBI Taxonomy" id="2487040"/>
    <lineage>
        <taxon>Bacteria</taxon>
        <taxon>Pseudomonadati</taxon>
        <taxon>Bacteroidota</taxon>
        <taxon>Cytophagia</taxon>
        <taxon>Cytophagales</taxon>
        <taxon>Hymenobacteraceae</taxon>
        <taxon>Rufibacter</taxon>
    </lineage>
</organism>
<dbReference type="RefSeq" id="WP_123127817.1">
    <property type="nucleotide sequence ID" value="NZ_RJJD01000008.1"/>
</dbReference>
<keyword evidence="1" id="KW-0472">Membrane</keyword>
<evidence type="ECO:0000313" key="2">
    <source>
        <dbReference type="EMBL" id="RNI26200.1"/>
    </source>
</evidence>
<feature type="transmembrane region" description="Helical" evidence="1">
    <location>
        <begin position="39"/>
        <end position="60"/>
    </location>
</feature>
<reference evidence="2 3" key="1">
    <citation type="submission" date="2018-11" db="EMBL/GenBank/DDBJ databases">
        <title>Rufibacter latericius sp. nov., isolated from water in Baiyang Lake.</title>
        <authorList>
            <person name="Yang Y."/>
        </authorList>
    </citation>
    <scope>NUCLEOTIDE SEQUENCE [LARGE SCALE GENOMIC DNA]</scope>
    <source>
        <strain evidence="2 3">R-22-1c-1</strain>
    </source>
</reference>